<sequence>MKNPSILFIGAGRMAEAIIAGLHKTSHDQIEKVYVSNRSNSKRLQILAEKFGVIKVQHWSETVKDVDVIVLAMPPEQHGTILEQLSNYVENQFIVTIAAGIGPSFLEARLPSNSAVGWIMPNTAAEVGHSISLYTYGKTVTETHKAQMSLLVNSIGKAQLCTEQDIHNLTAVTGSAPAFLYLFVESLIDMTEKLGVTKETSQKLVTEMVIGSAEMLKAGKSPKDLREQVTTPGGATADGIKILDNGGFQQLIQEAIVATNKKAKGNN</sequence>
<keyword evidence="8" id="KW-1185">Reference proteome</keyword>
<comment type="pathway">
    <text evidence="2 4">Amino-acid biosynthesis; L-proline biosynthesis; L-proline from L-glutamate 5-semialdehyde: step 1/1.</text>
</comment>
<name>A0ABS3N1Z2_9BACI</name>
<dbReference type="GO" id="GO:0004735">
    <property type="term" value="F:pyrroline-5-carboxylate reductase activity"/>
    <property type="evidence" value="ECO:0007669"/>
    <property type="project" value="UniProtKB-EC"/>
</dbReference>
<comment type="similarity">
    <text evidence="1 2 4">Belongs to the pyrroline-5-carboxylate reductase family.</text>
</comment>
<protein>
    <recommendedName>
        <fullName evidence="2 3">Pyrroline-5-carboxylate reductase</fullName>
        <shortName evidence="2">P5C reductase</shortName>
        <shortName evidence="2">P5CR</shortName>
        <ecNumber evidence="2 3">1.5.1.2</ecNumber>
    </recommendedName>
    <alternativeName>
        <fullName evidence="2">PCA reductase</fullName>
    </alternativeName>
</protein>
<reference evidence="7 8" key="1">
    <citation type="submission" date="2021-03" db="EMBL/GenBank/DDBJ databases">
        <title>Whole genome sequence of Metabacillus bambusae BG109.</title>
        <authorList>
            <person name="Jeong J.W."/>
        </authorList>
    </citation>
    <scope>NUCLEOTIDE SEQUENCE [LARGE SCALE GENOMIC DNA]</scope>
    <source>
        <strain evidence="7 8">BG109</strain>
    </source>
</reference>
<feature type="domain" description="Pyrroline-5-carboxylate reductase catalytic N-terminal" evidence="5">
    <location>
        <begin position="6"/>
        <end position="100"/>
    </location>
</feature>
<keyword evidence="2 4" id="KW-0521">NADP</keyword>
<dbReference type="Pfam" id="PF14748">
    <property type="entry name" value="P5CR_dimer"/>
    <property type="match status" value="1"/>
</dbReference>
<keyword evidence="2" id="KW-0963">Cytoplasm</keyword>
<dbReference type="InterPro" id="IPR028939">
    <property type="entry name" value="P5C_Rdtase_cat_N"/>
</dbReference>
<dbReference type="PROSITE" id="PS00521">
    <property type="entry name" value="P5CR"/>
    <property type="match status" value="1"/>
</dbReference>
<dbReference type="SUPFAM" id="SSF51735">
    <property type="entry name" value="NAD(P)-binding Rossmann-fold domains"/>
    <property type="match status" value="1"/>
</dbReference>
<evidence type="ECO:0000259" key="5">
    <source>
        <dbReference type="Pfam" id="PF03807"/>
    </source>
</evidence>
<dbReference type="PANTHER" id="PTHR11645">
    <property type="entry name" value="PYRROLINE-5-CARBOXYLATE REDUCTASE"/>
    <property type="match status" value="1"/>
</dbReference>
<dbReference type="RefSeq" id="WP_207977891.1">
    <property type="nucleotide sequence ID" value="NZ_JAGDEL010000006.1"/>
</dbReference>
<organism evidence="7 8">
    <name type="scientific">Metabacillus bambusae</name>
    <dbReference type="NCBI Taxonomy" id="2795218"/>
    <lineage>
        <taxon>Bacteria</taxon>
        <taxon>Bacillati</taxon>
        <taxon>Bacillota</taxon>
        <taxon>Bacilli</taxon>
        <taxon>Bacillales</taxon>
        <taxon>Bacillaceae</taxon>
        <taxon>Metabacillus</taxon>
    </lineage>
</organism>
<dbReference type="Pfam" id="PF03807">
    <property type="entry name" value="F420_oxidored"/>
    <property type="match status" value="1"/>
</dbReference>
<comment type="subcellular location">
    <subcellularLocation>
        <location evidence="2">Cytoplasm</location>
    </subcellularLocation>
</comment>
<dbReference type="Proteomes" id="UP000663981">
    <property type="component" value="Unassembled WGS sequence"/>
</dbReference>
<evidence type="ECO:0000256" key="3">
    <source>
        <dbReference type="NCBIfam" id="TIGR00112"/>
    </source>
</evidence>
<keyword evidence="2 4" id="KW-0028">Amino-acid biosynthesis</keyword>
<proteinExistence type="inferred from homology"/>
<evidence type="ECO:0000259" key="6">
    <source>
        <dbReference type="Pfam" id="PF14748"/>
    </source>
</evidence>
<dbReference type="InterPro" id="IPR008927">
    <property type="entry name" value="6-PGluconate_DH-like_C_sf"/>
</dbReference>
<dbReference type="InterPro" id="IPR036291">
    <property type="entry name" value="NAD(P)-bd_dom_sf"/>
</dbReference>
<dbReference type="Gene3D" id="1.10.3730.10">
    <property type="entry name" value="ProC C-terminal domain-like"/>
    <property type="match status" value="1"/>
</dbReference>
<dbReference type="InterPro" id="IPR029036">
    <property type="entry name" value="P5CR_dimer"/>
</dbReference>
<dbReference type="EC" id="1.5.1.2" evidence="2 3"/>
<comment type="catalytic activity">
    <reaction evidence="2 4">
        <text>L-proline + NADP(+) = (S)-1-pyrroline-5-carboxylate + NADPH + 2 H(+)</text>
        <dbReference type="Rhea" id="RHEA:14109"/>
        <dbReference type="ChEBI" id="CHEBI:15378"/>
        <dbReference type="ChEBI" id="CHEBI:17388"/>
        <dbReference type="ChEBI" id="CHEBI:57783"/>
        <dbReference type="ChEBI" id="CHEBI:58349"/>
        <dbReference type="ChEBI" id="CHEBI:60039"/>
        <dbReference type="EC" id="1.5.1.2"/>
    </reaction>
</comment>
<dbReference type="SUPFAM" id="SSF48179">
    <property type="entry name" value="6-phosphogluconate dehydrogenase C-terminal domain-like"/>
    <property type="match status" value="1"/>
</dbReference>
<dbReference type="InterPro" id="IPR053790">
    <property type="entry name" value="P5CR-like_CS"/>
</dbReference>
<evidence type="ECO:0000256" key="1">
    <source>
        <dbReference type="ARBA" id="ARBA00005525"/>
    </source>
</evidence>
<evidence type="ECO:0000313" key="8">
    <source>
        <dbReference type="Proteomes" id="UP000663981"/>
    </source>
</evidence>
<evidence type="ECO:0000256" key="4">
    <source>
        <dbReference type="RuleBase" id="RU003903"/>
    </source>
</evidence>
<gene>
    <name evidence="2" type="primary">proC</name>
    <name evidence="7" type="ORF">I7822_10860</name>
</gene>
<comment type="caution">
    <text evidence="7">The sequence shown here is derived from an EMBL/GenBank/DDBJ whole genome shotgun (WGS) entry which is preliminary data.</text>
</comment>
<feature type="domain" description="Pyrroline-5-carboxylate reductase dimerisation" evidence="6">
    <location>
        <begin position="163"/>
        <end position="264"/>
    </location>
</feature>
<accession>A0ABS3N1Z2</accession>
<evidence type="ECO:0000256" key="2">
    <source>
        <dbReference type="HAMAP-Rule" id="MF_01925"/>
    </source>
</evidence>
<dbReference type="PIRSF" id="PIRSF000193">
    <property type="entry name" value="Pyrrol-5-carb_rd"/>
    <property type="match status" value="1"/>
</dbReference>
<comment type="function">
    <text evidence="2">Catalyzes the reduction of 1-pyrroline-5-carboxylate (PCA) to L-proline.</text>
</comment>
<dbReference type="InterPro" id="IPR000304">
    <property type="entry name" value="Pyrroline-COOH_reductase"/>
</dbReference>
<dbReference type="HAMAP" id="MF_01925">
    <property type="entry name" value="P5C_reductase"/>
    <property type="match status" value="1"/>
</dbReference>
<dbReference type="EMBL" id="JAGDEL010000006">
    <property type="protein sequence ID" value="MBO1512165.1"/>
    <property type="molecule type" value="Genomic_DNA"/>
</dbReference>
<dbReference type="Gene3D" id="3.40.50.720">
    <property type="entry name" value="NAD(P)-binding Rossmann-like Domain"/>
    <property type="match status" value="1"/>
</dbReference>
<keyword evidence="2 4" id="KW-0560">Oxidoreductase</keyword>
<dbReference type="NCBIfam" id="TIGR00112">
    <property type="entry name" value="proC"/>
    <property type="match status" value="1"/>
</dbReference>
<comment type="catalytic activity">
    <reaction evidence="2">
        <text>L-proline + NAD(+) = (S)-1-pyrroline-5-carboxylate + NADH + 2 H(+)</text>
        <dbReference type="Rhea" id="RHEA:14105"/>
        <dbReference type="ChEBI" id="CHEBI:15378"/>
        <dbReference type="ChEBI" id="CHEBI:17388"/>
        <dbReference type="ChEBI" id="CHEBI:57540"/>
        <dbReference type="ChEBI" id="CHEBI:57945"/>
        <dbReference type="ChEBI" id="CHEBI:60039"/>
        <dbReference type="EC" id="1.5.1.2"/>
    </reaction>
</comment>
<keyword evidence="2 4" id="KW-0641">Proline biosynthesis</keyword>
<evidence type="ECO:0000313" key="7">
    <source>
        <dbReference type="EMBL" id="MBO1512165.1"/>
    </source>
</evidence>
<dbReference type="PANTHER" id="PTHR11645:SF49">
    <property type="entry name" value="PYRROLINE-5-CARBOXYLATE REDUCTASE 1"/>
    <property type="match status" value="1"/>
</dbReference>